<evidence type="ECO:0000313" key="4">
    <source>
        <dbReference type="Proteomes" id="UP001153069"/>
    </source>
</evidence>
<dbReference type="AlphaFoldDB" id="A0A9N8ET32"/>
<gene>
    <name evidence="3" type="ORF">SEMRO_1509_G278560.1</name>
</gene>
<feature type="transmembrane region" description="Helical" evidence="1">
    <location>
        <begin position="147"/>
        <end position="165"/>
    </location>
</feature>
<feature type="domain" description="EF-hand" evidence="2">
    <location>
        <begin position="176"/>
        <end position="199"/>
    </location>
</feature>
<dbReference type="OrthoDB" id="42296at2759"/>
<feature type="transmembrane region" description="Helical" evidence="1">
    <location>
        <begin position="70"/>
        <end position="91"/>
    </location>
</feature>
<keyword evidence="1" id="KW-0472">Membrane</keyword>
<dbReference type="InterPro" id="IPR002048">
    <property type="entry name" value="EF_hand_dom"/>
</dbReference>
<dbReference type="PROSITE" id="PS50222">
    <property type="entry name" value="EF_HAND_2"/>
    <property type="match status" value="1"/>
</dbReference>
<evidence type="ECO:0000259" key="2">
    <source>
        <dbReference type="PROSITE" id="PS50222"/>
    </source>
</evidence>
<keyword evidence="1" id="KW-0812">Transmembrane</keyword>
<comment type="caution">
    <text evidence="3">The sequence shown here is derived from an EMBL/GenBank/DDBJ whole genome shotgun (WGS) entry which is preliminary data.</text>
</comment>
<keyword evidence="4" id="KW-1185">Reference proteome</keyword>
<keyword evidence="1" id="KW-1133">Transmembrane helix</keyword>
<dbReference type="EMBL" id="CAICTM010001507">
    <property type="protein sequence ID" value="CAB9524225.1"/>
    <property type="molecule type" value="Genomic_DNA"/>
</dbReference>
<proteinExistence type="predicted"/>
<evidence type="ECO:0000256" key="1">
    <source>
        <dbReference type="SAM" id="Phobius"/>
    </source>
</evidence>
<accession>A0A9N8ET32</accession>
<dbReference type="Proteomes" id="UP001153069">
    <property type="component" value="Unassembled WGS sequence"/>
</dbReference>
<organism evidence="3 4">
    <name type="scientific">Seminavis robusta</name>
    <dbReference type="NCBI Taxonomy" id="568900"/>
    <lineage>
        <taxon>Eukaryota</taxon>
        <taxon>Sar</taxon>
        <taxon>Stramenopiles</taxon>
        <taxon>Ochrophyta</taxon>
        <taxon>Bacillariophyta</taxon>
        <taxon>Bacillariophyceae</taxon>
        <taxon>Bacillariophycidae</taxon>
        <taxon>Naviculales</taxon>
        <taxon>Naviculaceae</taxon>
        <taxon>Seminavis</taxon>
    </lineage>
</organism>
<sequence length="199" mass="22139">MRVMEITSPVEVVAESNASSSLYGVFNGHLMKWRFEAEEGGPFIRVPAFFGATALVTTTTYALIFDPNTWTILSIVLSLFIYAISLLCIVLEGRFMCTNPLGIRAHLRSALTRRNRVFRFVWGRGILYIIAGGLSCALILIPSLIAGGFMALVGFSAVVFGAYSARMFYKLRDSLKDDDYLGNAFNRFDYDKDGFITLP</sequence>
<feature type="transmembrane region" description="Helical" evidence="1">
    <location>
        <begin position="43"/>
        <end position="64"/>
    </location>
</feature>
<reference evidence="3" key="1">
    <citation type="submission" date="2020-06" db="EMBL/GenBank/DDBJ databases">
        <authorList>
            <consortium name="Plant Systems Biology data submission"/>
        </authorList>
    </citation>
    <scope>NUCLEOTIDE SEQUENCE</scope>
    <source>
        <strain evidence="3">D6</strain>
    </source>
</reference>
<evidence type="ECO:0000313" key="3">
    <source>
        <dbReference type="EMBL" id="CAB9524225.1"/>
    </source>
</evidence>
<name>A0A9N8ET32_9STRA</name>
<feature type="transmembrane region" description="Helical" evidence="1">
    <location>
        <begin position="121"/>
        <end position="141"/>
    </location>
</feature>
<protein>
    <recommendedName>
        <fullName evidence="2">EF-hand domain-containing protein</fullName>
    </recommendedName>
</protein>
<dbReference type="GO" id="GO:0005509">
    <property type="term" value="F:calcium ion binding"/>
    <property type="evidence" value="ECO:0007669"/>
    <property type="project" value="InterPro"/>
</dbReference>